<protein>
    <recommendedName>
        <fullName evidence="8">7-carboxy-7-deazaguanine synthase</fullName>
        <shortName evidence="8">CDG synthase</shortName>
        <ecNumber evidence="8">4.3.99.3</ecNumber>
    </recommendedName>
    <alternativeName>
        <fullName evidence="8">Queuosine biosynthesis protein QueE</fullName>
    </alternativeName>
</protein>
<dbReference type="AlphaFoldDB" id="A0A1W1H7W3"/>
<evidence type="ECO:0000313" key="10">
    <source>
        <dbReference type="Proteomes" id="UP000191931"/>
    </source>
</evidence>
<evidence type="ECO:0000256" key="3">
    <source>
        <dbReference type="ARBA" id="ARBA00022723"/>
    </source>
</evidence>
<dbReference type="InterPro" id="IPR007197">
    <property type="entry name" value="rSAM"/>
</dbReference>
<evidence type="ECO:0000256" key="1">
    <source>
        <dbReference type="ARBA" id="ARBA00022485"/>
    </source>
</evidence>
<dbReference type="InterPro" id="IPR013785">
    <property type="entry name" value="Aldolase_TIM"/>
</dbReference>
<comment type="caution">
    <text evidence="8">Lacks conserved residue(s) required for the propagation of feature annotation.</text>
</comment>
<feature type="binding site" evidence="8">
    <location>
        <position position="76"/>
    </location>
    <ligand>
        <name>substrate</name>
    </ligand>
</feature>
<comment type="function">
    <text evidence="8">Catalyzes the complex heterocyclic radical-mediated conversion of 6-carboxy-5,6,7,8-tetrahydropterin (CPH4) to 7-carboxy-7-deazaguanine (CDG), a step common to the biosynthetic pathways of all 7-deazapurine-containing compounds.</text>
</comment>
<feature type="binding site" evidence="8">
    <location>
        <position position="30"/>
    </location>
    <ligand>
        <name>substrate</name>
    </ligand>
</feature>
<feature type="binding site" evidence="8">
    <location>
        <position position="39"/>
    </location>
    <ligand>
        <name>[4Fe-4S] cluster</name>
        <dbReference type="ChEBI" id="CHEBI:49883"/>
        <note>4Fe-4S-S-AdoMet</note>
    </ligand>
</feature>
<keyword evidence="3 8" id="KW-0479">Metal-binding</keyword>
<dbReference type="InterPro" id="IPR058240">
    <property type="entry name" value="rSAM_sf"/>
</dbReference>
<proteinExistence type="inferred from homology"/>
<dbReference type="HAMAP" id="MF_00917">
    <property type="entry name" value="QueE"/>
    <property type="match status" value="1"/>
</dbReference>
<name>A0A1W1H7W3_9BACT</name>
<dbReference type="GO" id="GO:0016840">
    <property type="term" value="F:carbon-nitrogen lyase activity"/>
    <property type="evidence" value="ECO:0007669"/>
    <property type="project" value="UniProtKB-UniRule"/>
</dbReference>
<comment type="subunit">
    <text evidence="8">Homodimer.</text>
</comment>
<dbReference type="SUPFAM" id="SSF102114">
    <property type="entry name" value="Radical SAM enzymes"/>
    <property type="match status" value="1"/>
</dbReference>
<keyword evidence="6 8" id="KW-0411">Iron-sulfur</keyword>
<keyword evidence="1 8" id="KW-0004">4Fe-4S</keyword>
<gene>
    <name evidence="8" type="primary">queE</name>
    <name evidence="9" type="ORF">MTBBW1_1380073</name>
</gene>
<evidence type="ECO:0000256" key="8">
    <source>
        <dbReference type="HAMAP-Rule" id="MF_00917"/>
    </source>
</evidence>
<feature type="binding site" evidence="8">
    <location>
        <begin position="123"/>
        <end position="125"/>
    </location>
    <ligand>
        <name>S-adenosyl-L-methionine</name>
        <dbReference type="ChEBI" id="CHEBI:59789"/>
    </ligand>
</feature>
<evidence type="ECO:0000256" key="2">
    <source>
        <dbReference type="ARBA" id="ARBA00022691"/>
    </source>
</evidence>
<dbReference type="SFLD" id="SFLDS00029">
    <property type="entry name" value="Radical_SAM"/>
    <property type="match status" value="1"/>
</dbReference>
<dbReference type="UniPathway" id="UPA00391"/>
<dbReference type="OrthoDB" id="9792276at2"/>
<keyword evidence="8" id="KW-0671">Queuosine biosynthesis</keyword>
<dbReference type="RefSeq" id="WP_080804898.1">
    <property type="nucleotide sequence ID" value="NZ_LT828549.1"/>
</dbReference>
<feature type="binding site" evidence="8">
    <location>
        <position position="34"/>
    </location>
    <ligand>
        <name>[4Fe-4S] cluster</name>
        <dbReference type="ChEBI" id="CHEBI:49883"/>
        <note>4Fe-4S-S-AdoMet</note>
    </ligand>
</feature>
<dbReference type="InterPro" id="IPR024924">
    <property type="entry name" value="7-CO-7-deazaguanine_synth-like"/>
</dbReference>
<comment type="cofactor">
    <cofactor evidence="8">
        <name>S-adenosyl-L-methionine</name>
        <dbReference type="ChEBI" id="CHEBI:59789"/>
    </cofactor>
    <text evidence="8">Binds 1 S-adenosyl-L-methionine per subunit.</text>
</comment>
<keyword evidence="5 8" id="KW-0408">Iron</keyword>
<evidence type="ECO:0000256" key="7">
    <source>
        <dbReference type="ARBA" id="ARBA00023239"/>
    </source>
</evidence>
<evidence type="ECO:0000256" key="6">
    <source>
        <dbReference type="ARBA" id="ARBA00023014"/>
    </source>
</evidence>
<evidence type="ECO:0000256" key="4">
    <source>
        <dbReference type="ARBA" id="ARBA00022842"/>
    </source>
</evidence>
<dbReference type="GO" id="GO:0000287">
    <property type="term" value="F:magnesium ion binding"/>
    <property type="evidence" value="ECO:0007669"/>
    <property type="project" value="UniProtKB-UniRule"/>
</dbReference>
<sequence>MADNILEASEIFHSLQGEGPLAGRPAVFLRLSGCIKPFCPWCDTLYSCHSGSGEKISVENICAKILSYRNDFVVITGGEPFLQWHNGLQILEKSLLDKGCRIQYETSGKVVIPESSKGIKVCSPKYINGSWHFVEDNIKRADFFKFVVSENFRQVKAFVEKHDISREKVWIMPLGACRQEQLALLPSLWEFCVENRFSFSPRLHTLTFDNQRGI</sequence>
<dbReference type="PANTHER" id="PTHR42836:SF1">
    <property type="entry name" value="7-CARBOXY-7-DEAZAGUANINE SYNTHASE"/>
    <property type="match status" value="1"/>
</dbReference>
<accession>A0A1W1H7W3</accession>
<comment type="pathway">
    <text evidence="8">Purine metabolism; 7-cyano-7-deazaguanine biosynthesis.</text>
</comment>
<feature type="binding site" evidence="8">
    <location>
        <position position="44"/>
    </location>
    <ligand>
        <name>Mg(2+)</name>
        <dbReference type="ChEBI" id="CHEBI:18420"/>
    </ligand>
</feature>
<dbReference type="PANTHER" id="PTHR42836">
    <property type="entry name" value="7-CARBOXY-7-DEAZAGUANINE SYNTHASE"/>
    <property type="match status" value="1"/>
</dbReference>
<dbReference type="GO" id="GO:0008616">
    <property type="term" value="P:tRNA queuosine(34) biosynthetic process"/>
    <property type="evidence" value="ECO:0007669"/>
    <property type="project" value="UniProtKB-UniRule"/>
</dbReference>
<dbReference type="EC" id="4.3.99.3" evidence="8"/>
<keyword evidence="10" id="KW-1185">Reference proteome</keyword>
<comment type="cofactor">
    <cofactor evidence="8">
        <name>[4Fe-4S] cluster</name>
        <dbReference type="ChEBI" id="CHEBI:49883"/>
    </cofactor>
    <text evidence="8">Binds 1 [4Fe-4S] cluster. The cluster is coordinated with 3 cysteines and an exchangeable S-adenosyl-L-methionine.</text>
</comment>
<feature type="binding site" evidence="8">
    <location>
        <begin position="41"/>
        <end position="43"/>
    </location>
    <ligand>
        <name>S-adenosyl-L-methionine</name>
        <dbReference type="ChEBI" id="CHEBI:59789"/>
    </ligand>
</feature>
<dbReference type="EMBL" id="FWEV01000044">
    <property type="protein sequence ID" value="SLM28526.1"/>
    <property type="molecule type" value="Genomic_DNA"/>
</dbReference>
<reference evidence="9 10" key="1">
    <citation type="submission" date="2017-03" db="EMBL/GenBank/DDBJ databases">
        <authorList>
            <person name="Afonso C.L."/>
            <person name="Miller P.J."/>
            <person name="Scott M.A."/>
            <person name="Spackman E."/>
            <person name="Goraichik I."/>
            <person name="Dimitrov K.M."/>
            <person name="Suarez D.L."/>
            <person name="Swayne D.E."/>
        </authorList>
    </citation>
    <scope>NUCLEOTIDE SEQUENCE [LARGE SCALE GENOMIC DNA]</scope>
    <source>
        <strain evidence="9">PRJEB14757</strain>
    </source>
</reference>
<feature type="binding site" evidence="8">
    <location>
        <begin position="15"/>
        <end position="17"/>
    </location>
    <ligand>
        <name>substrate</name>
    </ligand>
</feature>
<comment type="cofactor">
    <cofactor evidence="8">
        <name>Mg(2+)</name>
        <dbReference type="ChEBI" id="CHEBI:18420"/>
    </cofactor>
</comment>
<keyword evidence="4 8" id="KW-0460">Magnesium</keyword>
<organism evidence="9 10">
    <name type="scientific">Desulfamplus magnetovallimortis</name>
    <dbReference type="NCBI Taxonomy" id="1246637"/>
    <lineage>
        <taxon>Bacteria</taxon>
        <taxon>Pseudomonadati</taxon>
        <taxon>Thermodesulfobacteriota</taxon>
        <taxon>Desulfobacteria</taxon>
        <taxon>Desulfobacterales</taxon>
        <taxon>Desulfobacteraceae</taxon>
        <taxon>Desulfamplus</taxon>
    </lineage>
</organism>
<evidence type="ECO:0000313" key="9">
    <source>
        <dbReference type="EMBL" id="SLM28526.1"/>
    </source>
</evidence>
<feature type="binding site" evidence="8">
    <location>
        <position position="42"/>
    </location>
    <ligand>
        <name>[4Fe-4S] cluster</name>
        <dbReference type="ChEBI" id="CHEBI:49883"/>
        <note>4Fe-4S-S-AdoMet</note>
    </ligand>
</feature>
<dbReference type="GO" id="GO:0051539">
    <property type="term" value="F:4 iron, 4 sulfur cluster binding"/>
    <property type="evidence" value="ECO:0007669"/>
    <property type="project" value="UniProtKB-UniRule"/>
</dbReference>
<evidence type="ECO:0000256" key="5">
    <source>
        <dbReference type="ARBA" id="ARBA00023004"/>
    </source>
</evidence>
<dbReference type="Proteomes" id="UP000191931">
    <property type="component" value="Unassembled WGS sequence"/>
</dbReference>
<dbReference type="PIRSF" id="PIRSF000370">
    <property type="entry name" value="QueE"/>
    <property type="match status" value="1"/>
</dbReference>
<feature type="binding site" evidence="8">
    <location>
        <position position="78"/>
    </location>
    <ligand>
        <name>S-adenosyl-L-methionine</name>
        <dbReference type="ChEBI" id="CHEBI:59789"/>
    </ligand>
</feature>
<keyword evidence="2 8" id="KW-0949">S-adenosyl-L-methionine</keyword>
<comment type="similarity">
    <text evidence="8">Belongs to the radical SAM superfamily. 7-carboxy-7-deazaguanine synthase family.</text>
</comment>
<dbReference type="GO" id="GO:1904047">
    <property type="term" value="F:S-adenosyl-L-methionine binding"/>
    <property type="evidence" value="ECO:0007669"/>
    <property type="project" value="UniProtKB-UniRule"/>
</dbReference>
<dbReference type="STRING" id="1246637.MTBBW1_1380073"/>
<dbReference type="Gene3D" id="3.20.20.70">
    <property type="entry name" value="Aldolase class I"/>
    <property type="match status" value="1"/>
</dbReference>
<keyword evidence="7 8" id="KW-0456">Lyase</keyword>
<comment type="catalytic activity">
    <reaction evidence="8">
        <text>6-carboxy-5,6,7,8-tetrahydropterin + H(+) = 7-carboxy-7-carbaguanine + NH4(+)</text>
        <dbReference type="Rhea" id="RHEA:27974"/>
        <dbReference type="ChEBI" id="CHEBI:15378"/>
        <dbReference type="ChEBI" id="CHEBI:28938"/>
        <dbReference type="ChEBI" id="CHEBI:61032"/>
        <dbReference type="ChEBI" id="CHEBI:61036"/>
        <dbReference type="EC" id="4.3.99.3"/>
    </reaction>
</comment>